<proteinExistence type="predicted"/>
<comment type="caution">
    <text evidence="1">The sequence shown here is derived from an EMBL/GenBank/DDBJ whole genome shotgun (WGS) entry which is preliminary data.</text>
</comment>
<dbReference type="Proteomes" id="UP001054821">
    <property type="component" value="Chromosome 8"/>
</dbReference>
<dbReference type="EMBL" id="JAJFAZ020000008">
    <property type="protein sequence ID" value="KAI5312217.1"/>
    <property type="molecule type" value="Genomic_DNA"/>
</dbReference>
<protein>
    <submittedName>
        <fullName evidence="1">Uncharacterized protein</fullName>
    </submittedName>
</protein>
<evidence type="ECO:0000313" key="1">
    <source>
        <dbReference type="EMBL" id="KAI5312217.1"/>
    </source>
</evidence>
<organism evidence="1 2">
    <name type="scientific">Prunus dulcis</name>
    <name type="common">Almond</name>
    <name type="synonym">Amygdalus dulcis</name>
    <dbReference type="NCBI Taxonomy" id="3755"/>
    <lineage>
        <taxon>Eukaryota</taxon>
        <taxon>Viridiplantae</taxon>
        <taxon>Streptophyta</taxon>
        <taxon>Embryophyta</taxon>
        <taxon>Tracheophyta</taxon>
        <taxon>Spermatophyta</taxon>
        <taxon>Magnoliopsida</taxon>
        <taxon>eudicotyledons</taxon>
        <taxon>Gunneridae</taxon>
        <taxon>Pentapetalae</taxon>
        <taxon>rosids</taxon>
        <taxon>fabids</taxon>
        <taxon>Rosales</taxon>
        <taxon>Rosaceae</taxon>
        <taxon>Amygdaloideae</taxon>
        <taxon>Amygdaleae</taxon>
        <taxon>Prunus</taxon>
    </lineage>
</organism>
<dbReference type="AlphaFoldDB" id="A0AAD4YJ34"/>
<accession>A0AAD4YJ34</accession>
<name>A0AAD4YJ34_PRUDU</name>
<gene>
    <name evidence="1" type="ORF">L3X38_041390</name>
</gene>
<keyword evidence="2" id="KW-1185">Reference proteome</keyword>
<evidence type="ECO:0000313" key="2">
    <source>
        <dbReference type="Proteomes" id="UP001054821"/>
    </source>
</evidence>
<sequence length="107" mass="12341">MALKLGNTFPPLPYFAEQESSSPCCIKREEDSRKKNWCNQYWNPQSAHQSGIDDSVEDERDLDQIMADQRAAEIERDTRDGVQQLASSPHLLHDQGKLSSKLYFRQN</sequence>
<reference evidence="1 2" key="1">
    <citation type="journal article" date="2022" name="G3 (Bethesda)">
        <title>Whole-genome sequence and methylome profiling of the almond [Prunus dulcis (Mill.) D.A. Webb] cultivar 'Nonpareil'.</title>
        <authorList>
            <person name="D'Amico-Willman K.M."/>
            <person name="Ouma W.Z."/>
            <person name="Meulia T."/>
            <person name="Sideli G.M."/>
            <person name="Gradziel T.M."/>
            <person name="Fresnedo-Ramirez J."/>
        </authorList>
    </citation>
    <scope>NUCLEOTIDE SEQUENCE [LARGE SCALE GENOMIC DNA]</scope>
    <source>
        <strain evidence="1">Clone GOH B32 T37-40</strain>
    </source>
</reference>